<protein>
    <recommendedName>
        <fullName evidence="4">Transmembrane protein</fullName>
    </recommendedName>
</protein>
<dbReference type="EMBL" id="CABITT030000003">
    <property type="protein sequence ID" value="VVA98793.1"/>
    <property type="molecule type" value="Genomic_DNA"/>
</dbReference>
<comment type="caution">
    <text evidence="2">The sequence shown here is derived from an EMBL/GenBank/DDBJ whole genome shotgun (WGS) entry which is preliminary data.</text>
</comment>
<evidence type="ECO:0000313" key="2">
    <source>
        <dbReference type="EMBL" id="VVA98793.1"/>
    </source>
</evidence>
<gene>
    <name evidence="2" type="ORF">ANE_LOCUS9238</name>
</gene>
<accession>A0A565BB12</accession>
<organism evidence="2 3">
    <name type="scientific">Arabis nemorensis</name>
    <dbReference type="NCBI Taxonomy" id="586526"/>
    <lineage>
        <taxon>Eukaryota</taxon>
        <taxon>Viridiplantae</taxon>
        <taxon>Streptophyta</taxon>
        <taxon>Embryophyta</taxon>
        <taxon>Tracheophyta</taxon>
        <taxon>Spermatophyta</taxon>
        <taxon>Magnoliopsida</taxon>
        <taxon>eudicotyledons</taxon>
        <taxon>Gunneridae</taxon>
        <taxon>Pentapetalae</taxon>
        <taxon>rosids</taxon>
        <taxon>malvids</taxon>
        <taxon>Brassicales</taxon>
        <taxon>Brassicaceae</taxon>
        <taxon>Arabideae</taxon>
        <taxon>Arabis</taxon>
    </lineage>
</organism>
<evidence type="ECO:0000256" key="1">
    <source>
        <dbReference type="SAM" id="Phobius"/>
    </source>
</evidence>
<dbReference type="Proteomes" id="UP000489600">
    <property type="component" value="Unassembled WGS sequence"/>
</dbReference>
<keyword evidence="1" id="KW-0472">Membrane</keyword>
<keyword evidence="3" id="KW-1185">Reference proteome</keyword>
<feature type="transmembrane region" description="Helical" evidence="1">
    <location>
        <begin position="101"/>
        <end position="122"/>
    </location>
</feature>
<sequence>MVYEVGCNHAQSVGFSTDGFATKNHNRNPRKTIPMETLGLFRRWNIPARPPANMIHPGLIGLCSKPFQKQLTKKEVNFEEDQEQSKLVLSKSLEIMSLRRFVILVFGCFGTKIVVRFVWLLIL</sequence>
<name>A0A565BB12_9BRAS</name>
<keyword evidence="1" id="KW-0812">Transmembrane</keyword>
<reference evidence="2" key="1">
    <citation type="submission" date="2019-07" db="EMBL/GenBank/DDBJ databases">
        <authorList>
            <person name="Dittberner H."/>
        </authorList>
    </citation>
    <scope>NUCLEOTIDE SEQUENCE [LARGE SCALE GENOMIC DNA]</scope>
</reference>
<evidence type="ECO:0008006" key="4">
    <source>
        <dbReference type="Google" id="ProtNLM"/>
    </source>
</evidence>
<dbReference type="AlphaFoldDB" id="A0A565BB12"/>
<evidence type="ECO:0000313" key="3">
    <source>
        <dbReference type="Proteomes" id="UP000489600"/>
    </source>
</evidence>
<keyword evidence="1" id="KW-1133">Transmembrane helix</keyword>
<proteinExistence type="predicted"/>